<reference evidence="2 3" key="1">
    <citation type="submission" date="2020-07" db="EMBL/GenBank/DDBJ databases">
        <title>Genomes of two Microcystis aeruginosa (Cyanobacteria) strains from Florida (USA) with disparate toxicogenic potential.</title>
        <authorList>
            <person name="Lefler F.W."/>
            <person name="Barbosa M."/>
            <person name="Berthold D.E."/>
            <person name="Laughinghouse H.D. IV."/>
        </authorList>
    </citation>
    <scope>NUCLEOTIDE SEQUENCE [LARGE SCALE GENOMIC DNA]</scope>
    <source>
        <strain evidence="2 3">BLCCF158</strain>
    </source>
</reference>
<keyword evidence="1" id="KW-1133">Transmembrane helix</keyword>
<feature type="transmembrane region" description="Helical" evidence="1">
    <location>
        <begin position="258"/>
        <end position="275"/>
    </location>
</feature>
<feature type="transmembrane region" description="Helical" evidence="1">
    <location>
        <begin position="80"/>
        <end position="110"/>
    </location>
</feature>
<keyword evidence="1" id="KW-0472">Membrane</keyword>
<feature type="transmembrane region" description="Helical" evidence="1">
    <location>
        <begin position="228"/>
        <end position="246"/>
    </location>
</feature>
<comment type="caution">
    <text evidence="2">The sequence shown here is derived from an EMBL/GenBank/DDBJ whole genome shotgun (WGS) entry which is preliminary data.</text>
</comment>
<evidence type="ECO:0000313" key="2">
    <source>
        <dbReference type="EMBL" id="MBC1198260.1"/>
    </source>
</evidence>
<dbReference type="AlphaFoldDB" id="A0A841VBK2"/>
<gene>
    <name evidence="2" type="ORF">H0901_24295</name>
</gene>
<name>A0A841VBK2_MICAE</name>
<organism evidence="2 3">
    <name type="scientific">Microcystis aeruginosa BLCC-F158</name>
    <dbReference type="NCBI Taxonomy" id="2755316"/>
    <lineage>
        <taxon>Bacteria</taxon>
        <taxon>Bacillati</taxon>
        <taxon>Cyanobacteriota</taxon>
        <taxon>Cyanophyceae</taxon>
        <taxon>Oscillatoriophycideae</taxon>
        <taxon>Chroococcales</taxon>
        <taxon>Microcystaceae</taxon>
        <taxon>Microcystis</taxon>
    </lineage>
</organism>
<protein>
    <submittedName>
        <fullName evidence="2">Uncharacterized protein</fullName>
    </submittedName>
</protein>
<accession>A0A841VBK2</accession>
<keyword evidence="1" id="KW-0812">Transmembrane</keyword>
<dbReference type="EMBL" id="JACEGC010000323">
    <property type="protein sequence ID" value="MBC1198260.1"/>
    <property type="molecule type" value="Genomic_DNA"/>
</dbReference>
<evidence type="ECO:0000313" key="3">
    <source>
        <dbReference type="Proteomes" id="UP000525432"/>
    </source>
</evidence>
<evidence type="ECO:0000256" key="1">
    <source>
        <dbReference type="SAM" id="Phobius"/>
    </source>
</evidence>
<feature type="transmembrane region" description="Helical" evidence="1">
    <location>
        <begin position="41"/>
        <end position="60"/>
    </location>
</feature>
<dbReference type="Proteomes" id="UP000525432">
    <property type="component" value="Unassembled WGS sequence"/>
</dbReference>
<proteinExistence type="predicted"/>
<feature type="transmembrane region" description="Helical" evidence="1">
    <location>
        <begin position="122"/>
        <end position="144"/>
    </location>
</feature>
<feature type="non-terminal residue" evidence="2">
    <location>
        <position position="297"/>
    </location>
</feature>
<feature type="transmembrane region" description="Helical" evidence="1">
    <location>
        <begin position="200"/>
        <end position="221"/>
    </location>
</feature>
<sequence length="297" mass="33823">MLISIIVIPRSLGKVLNYFSSILSKIINNWQVTNQSRNLEVLISWGLGLVFNTIAIQKLFSQGTAESLTLYMAPGMSYNWLALTTYLSSLNFLVLIPVALILTVIFFFLLHLFSLRKFSRTLLIENIVFIGILVTVTSVAWSLVYTDPSNYHFNVVIFPLAAINGDSPFIPLVDDGFKSLYGGYYLWLGLLSRLMGSSLLSIKIVVCSLIALQIVLYYLIAKAIYKNPLIRILVFISCLFWSYFYGKVVGQDLYFQYFPLRTLFPCLLLVVLLYISERKFFDKASFPLGFLTINLRD</sequence>